<organism evidence="4 5">
    <name type="scientific">Thermocatellispora tengchongensis</name>
    <dbReference type="NCBI Taxonomy" id="1073253"/>
    <lineage>
        <taxon>Bacteria</taxon>
        <taxon>Bacillati</taxon>
        <taxon>Actinomycetota</taxon>
        <taxon>Actinomycetes</taxon>
        <taxon>Streptosporangiales</taxon>
        <taxon>Streptosporangiaceae</taxon>
        <taxon>Thermocatellispora</taxon>
    </lineage>
</organism>
<dbReference type="InterPro" id="IPR050268">
    <property type="entry name" value="NADH-dep_flavin_reductase"/>
</dbReference>
<proteinExistence type="inferred from homology"/>
<dbReference type="GO" id="GO:0010181">
    <property type="term" value="F:FMN binding"/>
    <property type="evidence" value="ECO:0007669"/>
    <property type="project" value="InterPro"/>
</dbReference>
<name>A0A840P939_9ACTN</name>
<comment type="similarity">
    <text evidence="1">Belongs to the non-flavoprotein flavin reductase family.</text>
</comment>
<keyword evidence="2" id="KW-0560">Oxidoreductase</keyword>
<dbReference type="Proteomes" id="UP000578449">
    <property type="component" value="Unassembled WGS sequence"/>
</dbReference>
<dbReference type="RefSeq" id="WP_185054774.1">
    <property type="nucleotide sequence ID" value="NZ_BAABIX010000002.1"/>
</dbReference>
<dbReference type="InterPro" id="IPR002563">
    <property type="entry name" value="Flavin_Rdtase-like_dom"/>
</dbReference>
<evidence type="ECO:0000259" key="3">
    <source>
        <dbReference type="SMART" id="SM00903"/>
    </source>
</evidence>
<feature type="domain" description="Flavin reductase like" evidence="3">
    <location>
        <begin position="16"/>
        <end position="159"/>
    </location>
</feature>
<evidence type="ECO:0000256" key="2">
    <source>
        <dbReference type="ARBA" id="ARBA00023002"/>
    </source>
</evidence>
<dbReference type="GO" id="GO:0042602">
    <property type="term" value="F:riboflavin reductase (NADPH) activity"/>
    <property type="evidence" value="ECO:0007669"/>
    <property type="project" value="TreeGrafter"/>
</dbReference>
<comment type="caution">
    <text evidence="4">The sequence shown here is derived from an EMBL/GenBank/DDBJ whole genome shotgun (WGS) entry which is preliminary data.</text>
</comment>
<gene>
    <name evidence="4" type="ORF">HNP84_007647</name>
</gene>
<dbReference type="SUPFAM" id="SSF50475">
    <property type="entry name" value="FMN-binding split barrel"/>
    <property type="match status" value="1"/>
</dbReference>
<reference evidence="4 5" key="1">
    <citation type="submission" date="2020-08" db="EMBL/GenBank/DDBJ databases">
        <title>Genomic Encyclopedia of Type Strains, Phase IV (KMG-IV): sequencing the most valuable type-strain genomes for metagenomic binning, comparative biology and taxonomic classification.</title>
        <authorList>
            <person name="Goeker M."/>
        </authorList>
    </citation>
    <scope>NUCLEOTIDE SEQUENCE [LARGE SCALE GENOMIC DNA]</scope>
    <source>
        <strain evidence="4 5">DSM 45615</strain>
    </source>
</reference>
<keyword evidence="5" id="KW-1185">Reference proteome</keyword>
<accession>A0A840P939</accession>
<evidence type="ECO:0000256" key="1">
    <source>
        <dbReference type="ARBA" id="ARBA00008898"/>
    </source>
</evidence>
<evidence type="ECO:0000313" key="4">
    <source>
        <dbReference type="EMBL" id="MBB5137894.1"/>
    </source>
</evidence>
<protein>
    <submittedName>
        <fullName evidence="4">Flavin reductase (DIM6/NTAB) family NADH-FMN oxidoreductase RutF</fullName>
    </submittedName>
</protein>
<sequence>MILTEPTDTTVLRAAFGCFPSGVTAICAVIDGEPAGMAVSSFTSVSLEPPLISVCIQNTSRTWVRLRRAARIGVSVLADRHGDHCRRLSRRTGDRFGGIPWDIADSGAMFVRGAPAQFDCSLHREVEAGDHSIALLRVHALAACPASAPLVFHGSTFRRLA</sequence>
<evidence type="ECO:0000313" key="5">
    <source>
        <dbReference type="Proteomes" id="UP000578449"/>
    </source>
</evidence>
<dbReference type="SMART" id="SM00903">
    <property type="entry name" value="Flavin_Reduct"/>
    <property type="match status" value="1"/>
</dbReference>
<dbReference type="EMBL" id="JACHGN010000020">
    <property type="protein sequence ID" value="MBB5137894.1"/>
    <property type="molecule type" value="Genomic_DNA"/>
</dbReference>
<dbReference type="InterPro" id="IPR012349">
    <property type="entry name" value="Split_barrel_FMN-bd"/>
</dbReference>
<dbReference type="AlphaFoldDB" id="A0A840P939"/>
<dbReference type="Gene3D" id="2.30.110.10">
    <property type="entry name" value="Electron Transport, Fmn-binding Protein, Chain A"/>
    <property type="match status" value="1"/>
</dbReference>
<dbReference type="PANTHER" id="PTHR30466:SF11">
    <property type="entry name" value="FLAVIN-DEPENDENT MONOOXYGENASE, REDUCTASE SUBUNIT HSAB"/>
    <property type="match status" value="1"/>
</dbReference>
<dbReference type="Pfam" id="PF01613">
    <property type="entry name" value="Flavin_Reduct"/>
    <property type="match status" value="1"/>
</dbReference>
<dbReference type="PANTHER" id="PTHR30466">
    <property type="entry name" value="FLAVIN REDUCTASE"/>
    <property type="match status" value="1"/>
</dbReference>